<comment type="similarity">
    <text evidence="4">Belongs to the PqqD family.</text>
</comment>
<evidence type="ECO:0000256" key="1">
    <source>
        <dbReference type="ARBA" id="ARBA00004886"/>
    </source>
</evidence>
<protein>
    <recommendedName>
        <fullName evidence="4">PqqA binding protein</fullName>
    </recommendedName>
    <alternativeName>
        <fullName evidence="4">Coenzyme PQQ synthesis protein D</fullName>
    </alternativeName>
    <alternativeName>
        <fullName evidence="4">Pyrroloquinoline quinone biosynthesis protein D</fullName>
    </alternativeName>
</protein>
<dbReference type="HAMAP" id="MF_00655">
    <property type="entry name" value="PQQ_syn_PqqD"/>
    <property type="match status" value="1"/>
</dbReference>
<dbReference type="InterPro" id="IPR008792">
    <property type="entry name" value="PQQD"/>
</dbReference>
<sequence>MNVHTHKDNSNPERLAFRNKVPKWRQGYRFQFEPAQNGNVLLYPEGMIKLNDSAGWIGGLIDGQRTVAAIIQELEHKFPNVPELGMDVDDFMKVAQEKHWITLD</sequence>
<dbReference type="EMBL" id="LJRC01000166">
    <property type="protein sequence ID" value="KPY35595.1"/>
    <property type="molecule type" value="Genomic_DNA"/>
</dbReference>
<evidence type="ECO:0000313" key="5">
    <source>
        <dbReference type="EMBL" id="KPY35595.1"/>
    </source>
</evidence>
<dbReference type="InterPro" id="IPR041881">
    <property type="entry name" value="PqqD_sf"/>
</dbReference>
<dbReference type="GO" id="GO:0048038">
    <property type="term" value="F:quinone binding"/>
    <property type="evidence" value="ECO:0007669"/>
    <property type="project" value="InterPro"/>
</dbReference>
<dbReference type="Gene3D" id="1.10.10.1150">
    <property type="entry name" value="Coenzyme PQQ synthesis protein D (PqqD)"/>
    <property type="match status" value="1"/>
</dbReference>
<evidence type="ECO:0000256" key="3">
    <source>
        <dbReference type="ARBA" id="ARBA00022905"/>
    </source>
</evidence>
<dbReference type="RefSeq" id="WP_004880098.1">
    <property type="nucleotide sequence ID" value="NZ_LJRC01000166.1"/>
</dbReference>
<dbReference type="NCBIfam" id="TIGR03859">
    <property type="entry name" value="PQQ_PqqD"/>
    <property type="match status" value="1"/>
</dbReference>
<evidence type="ECO:0000256" key="2">
    <source>
        <dbReference type="ARBA" id="ARBA00011741"/>
    </source>
</evidence>
<dbReference type="InterPro" id="IPR022479">
    <property type="entry name" value="PqqD_bac"/>
</dbReference>
<dbReference type="Proteomes" id="UP000050562">
    <property type="component" value="Unassembled WGS sequence"/>
</dbReference>
<comment type="pathway">
    <text evidence="1 4">Cofactor biosynthesis; pyrroloquinoline quinone biosynthesis.</text>
</comment>
<evidence type="ECO:0000256" key="4">
    <source>
        <dbReference type="HAMAP-Rule" id="MF_00655"/>
    </source>
</evidence>
<comment type="subunit">
    <text evidence="2 4">Monomer. Interacts with PqqE.</text>
</comment>
<organism evidence="5 6">
    <name type="scientific">Pseudomonas syringae pv. primulae</name>
    <dbReference type="NCBI Taxonomy" id="251707"/>
    <lineage>
        <taxon>Bacteria</taxon>
        <taxon>Pseudomonadati</taxon>
        <taxon>Pseudomonadota</taxon>
        <taxon>Gammaproteobacteria</taxon>
        <taxon>Pseudomonadales</taxon>
        <taxon>Pseudomonadaceae</taxon>
        <taxon>Pseudomonas</taxon>
    </lineage>
</organism>
<dbReference type="PATRIC" id="fig|251707.3.peg.2077"/>
<evidence type="ECO:0000313" key="6">
    <source>
        <dbReference type="Proteomes" id="UP000050562"/>
    </source>
</evidence>
<reference evidence="5 6" key="1">
    <citation type="submission" date="2015-09" db="EMBL/GenBank/DDBJ databases">
        <title>Genome announcement of multiple Pseudomonas syringae strains.</title>
        <authorList>
            <person name="Thakur S."/>
            <person name="Wang P.W."/>
            <person name="Gong Y."/>
            <person name="Weir B.S."/>
            <person name="Guttman D.S."/>
        </authorList>
    </citation>
    <scope>NUCLEOTIDE SEQUENCE [LARGE SCALE GENOMIC DNA]</scope>
    <source>
        <strain evidence="5 6">ICMP3956</strain>
    </source>
</reference>
<comment type="caution">
    <text evidence="5">The sequence shown here is derived from an EMBL/GenBank/DDBJ whole genome shotgun (WGS) entry which is preliminary data.</text>
</comment>
<dbReference type="GO" id="GO:0018189">
    <property type="term" value="P:pyrroloquinoline quinone biosynthetic process"/>
    <property type="evidence" value="ECO:0007669"/>
    <property type="project" value="UniProtKB-UniRule"/>
</dbReference>
<gene>
    <name evidence="4" type="primary">pqqD</name>
    <name evidence="5" type="ORF">ALO52_01618</name>
</gene>
<accession>A0A0Q0D993</accession>
<dbReference type="GeneID" id="47762232"/>
<proteinExistence type="inferred from homology"/>
<comment type="function">
    <text evidence="4">Functions as a PqqA binding protein and presents PqqA to PqqE, in the pyrroloquinoline quinone (PQQ) biosynthetic pathway.</text>
</comment>
<dbReference type="Pfam" id="PF05402">
    <property type="entry name" value="PqqD"/>
    <property type="match status" value="1"/>
</dbReference>
<dbReference type="UniPathway" id="UPA00539"/>
<name>A0A0Q0D993_9PSED</name>
<keyword evidence="3 4" id="KW-0884">PQQ biosynthesis</keyword>
<dbReference type="NCBIfam" id="NF002535">
    <property type="entry name" value="PRK02079.1"/>
    <property type="match status" value="1"/>
</dbReference>
<dbReference type="AlphaFoldDB" id="A0A0Q0D993"/>